<dbReference type="EMBL" id="BQNB010018170">
    <property type="protein sequence ID" value="GJT71470.1"/>
    <property type="molecule type" value="Genomic_DNA"/>
</dbReference>
<feature type="region of interest" description="Disordered" evidence="1">
    <location>
        <begin position="1"/>
        <end position="24"/>
    </location>
</feature>
<keyword evidence="3" id="KW-0808">Transferase</keyword>
<dbReference type="InterPro" id="IPR005162">
    <property type="entry name" value="Retrotrans_gag_dom"/>
</dbReference>
<feature type="domain" description="Retrotransposon gag" evidence="2">
    <location>
        <begin position="126"/>
        <end position="216"/>
    </location>
</feature>
<reference evidence="3" key="2">
    <citation type="submission" date="2022-01" db="EMBL/GenBank/DDBJ databases">
        <authorList>
            <person name="Yamashiro T."/>
            <person name="Shiraishi A."/>
            <person name="Satake H."/>
            <person name="Nakayama K."/>
        </authorList>
    </citation>
    <scope>NUCLEOTIDE SEQUENCE</scope>
</reference>
<evidence type="ECO:0000313" key="3">
    <source>
        <dbReference type="EMBL" id="GJT71470.1"/>
    </source>
</evidence>
<dbReference type="PANTHER" id="PTHR33223">
    <property type="entry name" value="CCHC-TYPE DOMAIN-CONTAINING PROTEIN"/>
    <property type="match status" value="1"/>
</dbReference>
<keyword evidence="3" id="KW-0695">RNA-directed DNA polymerase</keyword>
<evidence type="ECO:0000259" key="2">
    <source>
        <dbReference type="Pfam" id="PF03732"/>
    </source>
</evidence>
<evidence type="ECO:0000256" key="1">
    <source>
        <dbReference type="SAM" id="MobiDB-lite"/>
    </source>
</evidence>
<accession>A0ABQ5G7L6</accession>
<keyword evidence="3" id="KW-0548">Nucleotidyltransferase</keyword>
<feature type="compositionally biased region" description="Basic and acidic residues" evidence="1">
    <location>
        <begin position="370"/>
        <end position="385"/>
    </location>
</feature>
<protein>
    <submittedName>
        <fullName evidence="3">Reverse transcriptase domain-containing protein</fullName>
    </submittedName>
</protein>
<keyword evidence="4" id="KW-1185">Reference proteome</keyword>
<organism evidence="3 4">
    <name type="scientific">Tanacetum coccineum</name>
    <dbReference type="NCBI Taxonomy" id="301880"/>
    <lineage>
        <taxon>Eukaryota</taxon>
        <taxon>Viridiplantae</taxon>
        <taxon>Streptophyta</taxon>
        <taxon>Embryophyta</taxon>
        <taxon>Tracheophyta</taxon>
        <taxon>Spermatophyta</taxon>
        <taxon>Magnoliopsida</taxon>
        <taxon>eudicotyledons</taxon>
        <taxon>Gunneridae</taxon>
        <taxon>Pentapetalae</taxon>
        <taxon>asterids</taxon>
        <taxon>campanulids</taxon>
        <taxon>Asterales</taxon>
        <taxon>Asteraceae</taxon>
        <taxon>Asteroideae</taxon>
        <taxon>Anthemideae</taxon>
        <taxon>Anthemidinae</taxon>
        <taxon>Tanacetum</taxon>
    </lineage>
</organism>
<dbReference type="Pfam" id="PF03732">
    <property type="entry name" value="Retrotrans_gag"/>
    <property type="match status" value="1"/>
</dbReference>
<reference evidence="3" key="1">
    <citation type="journal article" date="2022" name="Int. J. Mol. Sci.">
        <title>Draft Genome of Tanacetum Coccineum: Genomic Comparison of Closely Related Tanacetum-Family Plants.</title>
        <authorList>
            <person name="Yamashiro T."/>
            <person name="Shiraishi A."/>
            <person name="Nakayama K."/>
            <person name="Satake H."/>
        </authorList>
    </citation>
    <scope>NUCLEOTIDE SEQUENCE</scope>
</reference>
<dbReference type="Proteomes" id="UP001151760">
    <property type="component" value="Unassembled WGS sequence"/>
</dbReference>
<feature type="region of interest" description="Disordered" evidence="1">
    <location>
        <begin position="334"/>
        <end position="423"/>
    </location>
</feature>
<dbReference type="CDD" id="cd00303">
    <property type="entry name" value="retropepsin_like"/>
    <property type="match status" value="1"/>
</dbReference>
<name>A0ABQ5G7L6_9ASTR</name>
<gene>
    <name evidence="3" type="ORF">Tco_1030756</name>
</gene>
<proteinExistence type="predicted"/>
<evidence type="ECO:0000313" key="4">
    <source>
        <dbReference type="Proteomes" id="UP001151760"/>
    </source>
</evidence>
<dbReference type="GO" id="GO:0003964">
    <property type="term" value="F:RNA-directed DNA polymerase activity"/>
    <property type="evidence" value="ECO:0007669"/>
    <property type="project" value="UniProtKB-KW"/>
</dbReference>
<sequence length="956" mass="107938">MPTRSSSNLIVESSTIPKRHNRRRSKQIVEPELLSIVETPVATMADTRTMSELLQAPTEGYEDAIVIPAILAENFELKVRLLQLVTSSQFHGFERDDPHAHIRWFNKITSTLKYKNVPYNAIKLMLFLFSLEGAAQIWLEKEPSRSILTWEDLISKFVNYFPPSKTTNLKNDITNFQQKFDETFSEAWDRFKDLLRKCPHHGFSELHQIDTFYNVLTQSDQESLYATAGGNILNRTPRDALTIIENKSKVRTSRNKPIVSKVSTTTSSSPSPDITALTNIVKELVLMNKANQQASVKAVEETCVTCGGPHPYYECLATDSNTFNAYASTGTYNQGGNGYRPQGDPNYRASNQMGPPGFPPSNSRLLHSRLPKEVERETKATKDKVQTTSSESIAHVQPLVVQDPIPEPEVAPKPKPKLSIPYPSRLNDQKLQEKANYQMLKFLQIFQKLHFDLSFADALLHIHKFASTFKTLLSNKEKLFELANTPLNENCSSLVECLALVDLSASINLMPLSVWKKLSLPELTPTRMTLELANVDYDVDPRVPLILGRPFLRTTRALIDLHGEELILRDGNEQLIFHTDTTSKDPNEHRIESAKMINFIDVSCEDNFKEVLKIKKIDHDLSGSTTFTPNSSPSLTPVETKDSLLEEFADELALLDPFPPRIGDADFNAEGDILLLEKLLNDDPSSPLPSKELNFKELKMIKSLIDDFPPLDILGGNFMTFSIPLFDANDDFTSSDDESLPEEDVQEDNFKIYSNPLFEFDEEYISSDVNPIFNEVLEHIESEHSYVSNLNEPVLSVTPLSDANEDECFDPGGDIDEIDAFLDIDVEDGYHDSEGDIIYFENLLNNDTISNLPPDVFLDHDPRSLKDELDNNDLKSMVKVFDPGISAYSFYSLEPVAYGSPMEICSSTCFDPNITMIWGEIAPDYEDSRACGFVHRPLELQSLACLFMGIRYPRSY</sequence>
<dbReference type="PANTHER" id="PTHR33223:SF11">
    <property type="entry name" value="ELEMENT PROTEIN, PUTATIVE-RELATED"/>
    <property type="match status" value="1"/>
</dbReference>
<comment type="caution">
    <text evidence="3">The sequence shown here is derived from an EMBL/GenBank/DDBJ whole genome shotgun (WGS) entry which is preliminary data.</text>
</comment>
<feature type="compositionally biased region" description="Polar residues" evidence="1">
    <location>
        <begin position="1"/>
        <end position="16"/>
    </location>
</feature>